<accession>A0ABT2D9D6</accession>
<evidence type="ECO:0000313" key="17">
    <source>
        <dbReference type="EMBL" id="MCS0807913.1"/>
    </source>
</evidence>
<evidence type="ECO:0000256" key="2">
    <source>
        <dbReference type="ARBA" id="ARBA00022676"/>
    </source>
</evidence>
<evidence type="ECO:0000256" key="14">
    <source>
        <dbReference type="ARBA" id="ARBA00044770"/>
    </source>
</evidence>
<protein>
    <recommendedName>
        <fullName evidence="12">Probable peptidoglycan glycosyltransferase FtsW</fullName>
        <ecNumber evidence="14">2.4.99.28</ecNumber>
    </recommendedName>
    <alternativeName>
        <fullName evidence="13">Cell division protein FtsW</fullName>
    </alternativeName>
    <alternativeName>
        <fullName evidence="10">Cell wall polymerase</fullName>
    </alternativeName>
    <alternativeName>
        <fullName evidence="9">Peptidoglycan polymerase</fullName>
    </alternativeName>
</protein>
<comment type="subcellular location">
    <subcellularLocation>
        <location evidence="1">Membrane</location>
        <topology evidence="1">Multi-pass membrane protein</topology>
    </subcellularLocation>
</comment>
<evidence type="ECO:0000256" key="4">
    <source>
        <dbReference type="ARBA" id="ARBA00022692"/>
    </source>
</evidence>
<evidence type="ECO:0000256" key="6">
    <source>
        <dbReference type="ARBA" id="ARBA00022984"/>
    </source>
</evidence>
<keyword evidence="7 16" id="KW-1133">Transmembrane helix</keyword>
<name>A0ABT2D9D6_9BURK</name>
<keyword evidence="4 16" id="KW-0812">Transmembrane</keyword>
<feature type="transmembrane region" description="Helical" evidence="16">
    <location>
        <begin position="355"/>
        <end position="375"/>
    </location>
</feature>
<keyword evidence="6" id="KW-0573">Peptidoglycan synthesis</keyword>
<feature type="transmembrane region" description="Helical" evidence="16">
    <location>
        <begin position="702"/>
        <end position="722"/>
    </location>
</feature>
<evidence type="ECO:0000256" key="5">
    <source>
        <dbReference type="ARBA" id="ARBA00022960"/>
    </source>
</evidence>
<gene>
    <name evidence="17" type="ORF">NX774_08255</name>
</gene>
<feature type="transmembrane region" description="Helical" evidence="16">
    <location>
        <begin position="382"/>
        <end position="406"/>
    </location>
</feature>
<feature type="transmembrane region" description="Helical" evidence="16">
    <location>
        <begin position="329"/>
        <end position="349"/>
    </location>
</feature>
<feature type="transmembrane region" description="Helical" evidence="16">
    <location>
        <begin position="663"/>
        <end position="682"/>
    </location>
</feature>
<dbReference type="EMBL" id="JANUHB010000002">
    <property type="protein sequence ID" value="MCS0807913.1"/>
    <property type="molecule type" value="Genomic_DNA"/>
</dbReference>
<evidence type="ECO:0000256" key="3">
    <source>
        <dbReference type="ARBA" id="ARBA00022679"/>
    </source>
</evidence>
<keyword evidence="8 16" id="KW-0472">Membrane</keyword>
<evidence type="ECO:0000256" key="12">
    <source>
        <dbReference type="ARBA" id="ARBA00041185"/>
    </source>
</evidence>
<evidence type="ECO:0000256" key="13">
    <source>
        <dbReference type="ARBA" id="ARBA00041418"/>
    </source>
</evidence>
<feature type="transmembrane region" description="Helical" evidence="16">
    <location>
        <begin position="298"/>
        <end position="317"/>
    </location>
</feature>
<keyword evidence="3" id="KW-0808">Transferase</keyword>
<organism evidence="17 18">
    <name type="scientific">Massilia agilis</name>
    <dbReference type="NCBI Taxonomy" id="1811226"/>
    <lineage>
        <taxon>Bacteria</taxon>
        <taxon>Pseudomonadati</taxon>
        <taxon>Pseudomonadota</taxon>
        <taxon>Betaproteobacteria</taxon>
        <taxon>Burkholderiales</taxon>
        <taxon>Oxalobacteraceae</taxon>
        <taxon>Telluria group</taxon>
        <taxon>Massilia</taxon>
    </lineage>
</organism>
<feature type="transmembrane region" description="Helical" evidence="16">
    <location>
        <begin position="742"/>
        <end position="763"/>
    </location>
</feature>
<feature type="transmembrane region" description="Helical" evidence="16">
    <location>
        <begin position="537"/>
        <end position="555"/>
    </location>
</feature>
<evidence type="ECO:0000256" key="16">
    <source>
        <dbReference type="SAM" id="Phobius"/>
    </source>
</evidence>
<evidence type="ECO:0000313" key="18">
    <source>
        <dbReference type="Proteomes" id="UP001206126"/>
    </source>
</evidence>
<keyword evidence="2" id="KW-0328">Glycosyltransferase</keyword>
<keyword evidence="18" id="KW-1185">Reference proteome</keyword>
<dbReference type="Pfam" id="PF01098">
    <property type="entry name" value="FTSW_RODA_SPOVE"/>
    <property type="match status" value="1"/>
</dbReference>
<feature type="transmembrane region" description="Helical" evidence="16">
    <location>
        <begin position="562"/>
        <end position="582"/>
    </location>
</feature>
<evidence type="ECO:0000256" key="7">
    <source>
        <dbReference type="ARBA" id="ARBA00022989"/>
    </source>
</evidence>
<sequence>MRRIGTIGACALALAMLCLVQLACVLRAPATWLPSRVDISLQPGESVTLGRQELAAPSADAAQLGLRRDARGNWWVRDATGARPFTLRRDGTDIRSGAIVLAPGQRFQLGMQRFTIDNADARAITLSDGAHRWRYDGGTVSRDGVLQPGCPDARVSQRLVAAWNRHAPAFALIPRPLQLGGNLYCGLKIGVAGTQPANASIRIGRDGPLLATNGPTTLSIITRDGPQDLARLEAPLKDATAITVGRTRFAILATSGVLSLRPASHVALFARPEVRLPPNVRWTWQQRDPWTMHVPDRWQLAAAAVLILLLSVAPGLLHASKALPGRRLVAFALGAAGPAIACAGLAALIALRVGAAPGAGISLVLAWSALWYALLAPRRFSAVAAAGVILLAIGLLSQLELGLGVMESSWLRHFQKTAALAALGLGAGFRLAIAPWGRIVPRQRFEAVLLGAAALALLALALQVAVGSETGVFDIQPVEFAKLALAALAAYCLALAFDRGGASAGALLRCLRLLTPAALFVALLAVALVQVDDYSPLVLLLAWAGAMALAWAFAARHRAVGIALAGLACAAVLGVGALRTAGAAEADRLSFYADRFQVWLDPASHPHTGRQLLLGAQAIADGGWVGADHLLGVSTLGQGAGEVMRVPAVQDDFAPSFFLNRHGLLAALGLWLLQALLVTALLREAVCAWLAAAAARDFRQAWFARFRCFALCGGAAFLFGHFLLSWGTNLAIFPVMGQPMSFLSAGGSHLLLFICPLLAFGAARTNPDRS</sequence>
<dbReference type="EC" id="2.4.99.28" evidence="14"/>
<dbReference type="InterPro" id="IPR001182">
    <property type="entry name" value="FtsW/RodA"/>
</dbReference>
<feature type="transmembrane region" description="Helical" evidence="16">
    <location>
        <begin position="448"/>
        <end position="468"/>
    </location>
</feature>
<feature type="transmembrane region" description="Helical" evidence="16">
    <location>
        <begin position="418"/>
        <end position="436"/>
    </location>
</feature>
<dbReference type="Proteomes" id="UP001206126">
    <property type="component" value="Unassembled WGS sequence"/>
</dbReference>
<evidence type="ECO:0000256" key="10">
    <source>
        <dbReference type="ARBA" id="ARBA00033270"/>
    </source>
</evidence>
<reference evidence="17 18" key="1">
    <citation type="submission" date="2022-08" db="EMBL/GenBank/DDBJ databases">
        <title>Reclassification of Massilia species as members of the genera Telluria, Duganella, Pseudoduganella, Mokoshia gen. nov. and Zemynaea gen. nov. using orthogonal and non-orthogonal genome-based approaches.</title>
        <authorList>
            <person name="Bowman J.P."/>
        </authorList>
    </citation>
    <scope>NUCLEOTIDE SEQUENCE [LARGE SCALE GENOMIC DNA]</scope>
    <source>
        <strain evidence="17 18">JCM 31605</strain>
    </source>
</reference>
<evidence type="ECO:0000256" key="9">
    <source>
        <dbReference type="ARBA" id="ARBA00032370"/>
    </source>
</evidence>
<evidence type="ECO:0000256" key="1">
    <source>
        <dbReference type="ARBA" id="ARBA00004141"/>
    </source>
</evidence>
<keyword evidence="5" id="KW-0133">Cell shape</keyword>
<evidence type="ECO:0000256" key="11">
    <source>
        <dbReference type="ARBA" id="ARBA00038053"/>
    </source>
</evidence>
<evidence type="ECO:0000256" key="8">
    <source>
        <dbReference type="ARBA" id="ARBA00023136"/>
    </source>
</evidence>
<comment type="caution">
    <text evidence="17">The sequence shown here is derived from an EMBL/GenBank/DDBJ whole genome shotgun (WGS) entry which is preliminary data.</text>
</comment>
<comment type="similarity">
    <text evidence="11">Belongs to the SEDS family. FtsW subfamily.</text>
</comment>
<feature type="transmembrane region" description="Helical" evidence="16">
    <location>
        <begin position="480"/>
        <end position="498"/>
    </location>
</feature>
<proteinExistence type="inferred from homology"/>
<comment type="catalytic activity">
    <reaction evidence="15">
        <text>[GlcNAc-(1-&gt;4)-Mur2Ac(oyl-L-Ala-gamma-D-Glu-L-Lys-D-Ala-D-Ala)](n)-di-trans,octa-cis-undecaprenyl diphosphate + beta-D-GlcNAc-(1-&gt;4)-Mur2Ac(oyl-L-Ala-gamma-D-Glu-L-Lys-D-Ala-D-Ala)-di-trans,octa-cis-undecaprenyl diphosphate = [GlcNAc-(1-&gt;4)-Mur2Ac(oyl-L-Ala-gamma-D-Glu-L-Lys-D-Ala-D-Ala)](n+1)-di-trans,octa-cis-undecaprenyl diphosphate + di-trans,octa-cis-undecaprenyl diphosphate + H(+)</text>
        <dbReference type="Rhea" id="RHEA:23708"/>
        <dbReference type="Rhea" id="RHEA-COMP:9602"/>
        <dbReference type="Rhea" id="RHEA-COMP:9603"/>
        <dbReference type="ChEBI" id="CHEBI:15378"/>
        <dbReference type="ChEBI" id="CHEBI:58405"/>
        <dbReference type="ChEBI" id="CHEBI:60033"/>
        <dbReference type="ChEBI" id="CHEBI:78435"/>
        <dbReference type="EC" id="2.4.99.28"/>
    </reaction>
</comment>
<dbReference type="RefSeq" id="WP_258821697.1">
    <property type="nucleotide sequence ID" value="NZ_JANUHB010000002.1"/>
</dbReference>
<evidence type="ECO:0000256" key="15">
    <source>
        <dbReference type="ARBA" id="ARBA00049902"/>
    </source>
</evidence>
<feature type="transmembrane region" description="Helical" evidence="16">
    <location>
        <begin position="510"/>
        <end position="531"/>
    </location>
</feature>
<dbReference type="PANTHER" id="PTHR30474">
    <property type="entry name" value="CELL CYCLE PROTEIN"/>
    <property type="match status" value="1"/>
</dbReference>
<dbReference type="PANTHER" id="PTHR30474:SF2">
    <property type="entry name" value="PEPTIDOGLYCAN GLYCOSYLTRANSFERASE FTSW-RELATED"/>
    <property type="match status" value="1"/>
</dbReference>